<dbReference type="InterPro" id="IPR027417">
    <property type="entry name" value="P-loop_NTPase"/>
</dbReference>
<proteinExistence type="predicted"/>
<feature type="repeat" description="ANK" evidence="3">
    <location>
        <begin position="1718"/>
        <end position="1750"/>
    </location>
</feature>
<keyword evidence="1" id="KW-0677">Repeat</keyword>
<dbReference type="GO" id="GO:0003824">
    <property type="term" value="F:catalytic activity"/>
    <property type="evidence" value="ECO:0007669"/>
    <property type="project" value="InterPro"/>
</dbReference>
<evidence type="ECO:0000256" key="4">
    <source>
        <dbReference type="SAM" id="MobiDB-lite"/>
    </source>
</evidence>
<feature type="repeat" description="ANK" evidence="3">
    <location>
        <begin position="1084"/>
        <end position="1116"/>
    </location>
</feature>
<feature type="domain" description="Nephrocystin 3-like N-terminal" evidence="5">
    <location>
        <begin position="378"/>
        <end position="539"/>
    </location>
</feature>
<feature type="repeat" description="ANK" evidence="3">
    <location>
        <begin position="1433"/>
        <end position="1462"/>
    </location>
</feature>
<dbReference type="PROSITE" id="PS50088">
    <property type="entry name" value="ANK_REPEAT"/>
    <property type="match status" value="29"/>
</dbReference>
<dbReference type="InterPro" id="IPR035994">
    <property type="entry name" value="Nucleoside_phosphorylase_sf"/>
</dbReference>
<feature type="repeat" description="ANK" evidence="3">
    <location>
        <begin position="1279"/>
        <end position="1305"/>
    </location>
</feature>
<feature type="region of interest" description="Disordered" evidence="4">
    <location>
        <begin position="201"/>
        <end position="224"/>
    </location>
</feature>
<dbReference type="PROSITE" id="PS50297">
    <property type="entry name" value="ANK_REP_REGION"/>
    <property type="match status" value="28"/>
</dbReference>
<feature type="repeat" description="ANK" evidence="3">
    <location>
        <begin position="1304"/>
        <end position="1336"/>
    </location>
</feature>
<feature type="repeat" description="ANK" evidence="3">
    <location>
        <begin position="1587"/>
        <end position="1619"/>
    </location>
</feature>
<feature type="repeat" description="ANK" evidence="3">
    <location>
        <begin position="1334"/>
        <end position="1366"/>
    </location>
</feature>
<evidence type="ECO:0000256" key="2">
    <source>
        <dbReference type="ARBA" id="ARBA00023043"/>
    </source>
</evidence>
<keyword evidence="2 3" id="KW-0040">ANK repeat</keyword>
<accession>B6Q964</accession>
<dbReference type="InterPro" id="IPR002110">
    <property type="entry name" value="Ankyrin_rpt"/>
</dbReference>
<feature type="repeat" description="ANK" evidence="3">
    <location>
        <begin position="1652"/>
        <end position="1684"/>
    </location>
</feature>
<dbReference type="HOGENOM" id="CLU_000288_34_18_1"/>
<feature type="repeat" description="ANK" evidence="3">
    <location>
        <begin position="920"/>
        <end position="952"/>
    </location>
</feature>
<feature type="repeat" description="ANK" evidence="3">
    <location>
        <begin position="1750"/>
        <end position="1776"/>
    </location>
</feature>
<dbReference type="Pfam" id="PF24883">
    <property type="entry name" value="NPHP3_N"/>
    <property type="match status" value="1"/>
</dbReference>
<dbReference type="SMART" id="SM00248">
    <property type="entry name" value="ANK"/>
    <property type="match status" value="30"/>
</dbReference>
<feature type="repeat" description="ANK" evidence="3">
    <location>
        <begin position="1247"/>
        <end position="1279"/>
    </location>
</feature>
<dbReference type="Pfam" id="PF00023">
    <property type="entry name" value="Ank"/>
    <property type="match status" value="3"/>
</dbReference>
<feature type="repeat" description="ANK" evidence="3">
    <location>
        <begin position="989"/>
        <end position="1018"/>
    </location>
</feature>
<reference evidence="7" key="1">
    <citation type="journal article" date="2015" name="Genome Announc.">
        <title>Genome sequence of the AIDS-associated pathogen Penicillium marneffei (ATCC18224) and its near taxonomic relative Talaromyces stipitatus (ATCC10500).</title>
        <authorList>
            <person name="Nierman W.C."/>
            <person name="Fedorova-Abrams N.D."/>
            <person name="Andrianopoulos A."/>
        </authorList>
    </citation>
    <scope>NUCLEOTIDE SEQUENCE [LARGE SCALE GENOMIC DNA]</scope>
    <source>
        <strain evidence="7">ATCC 18224 / CBS 334.59 / QM 7333</strain>
    </source>
</reference>
<name>B6Q964_TALMQ</name>
<evidence type="ECO:0000313" key="6">
    <source>
        <dbReference type="EMBL" id="EEA26018.1"/>
    </source>
</evidence>
<feature type="repeat" description="ANK" evidence="3">
    <location>
        <begin position="1620"/>
        <end position="1652"/>
    </location>
</feature>
<dbReference type="InterPro" id="IPR051165">
    <property type="entry name" value="Multifunctional_ANK_Repeat"/>
</dbReference>
<sequence length="1793" mass="196052">MPPLKTLTSRDLYTVGWISALPLERAAATAMLDEKHEKPLDFNQPHSDSNSYTWGRIGDHNVVIASLAAGKYGTTSAAATALPMLVSFPQIRIGLLVGIGAGIPRPDKGRDIRLGDVAVSQPRGNSAGVIQYDLFKAKAGNQREGVAFLNRPPEVLLHALANIQAEHELEPPKLLEYIDEAMGRYSKLAKQGYVHQGFENDRLFKTSDPNEETQRRPRDSTDPEIHYGIIASGNTLFKDAAYRDAILEDIGDECICFEMEAAGLMNNFPCLVIRGICDYADSHKNDRWQRYAAITAAAYAKEILAFVPCQGLQRTQKAIDIMDDISENVGAIYSLATDTRAMVENIGLDNRSLRIEKWLCPPDPSINLNEAQKKRQIGTGSWFLDGEPFKKWKTGQCQHLWLHGIPGCGKTVLCAAIIEDLNQQTDLSHIVLDFFFNFTDADKQSLDKLVRSLVAQLYSKCDKSREELERLFSSCENGHKQPTFESLSTTFMQMAKYAGKIQIVLDALDECLTRRDLLSWLKSLACSGYTGLHLLSTSRKEEDIESELKQWLHQGNIVSIQQAGVNHDIRLYVHRRLRNERGFERWRSEPSVYDEIETQLMEKSDGMFRWAACQLDILQDCLDLRMLRKSLNSLPKTLEETYARILASIDRSYRHYAIRVLQFLTYSNRPLTIQEAIDSIVVEPDGNPTFNAKLRMPETREIIRLCSSLVSLVTRYDNLRGEPIMELQLAHFSVEQYLKSGQIKETFPEELTKVGEMFQNGLNEITAKGLITRVCLAYLSQMDELCPIDKIDEEFPLAEYCANYWMDHARPVETEKIVQESVLSFFLECRGGYVVWEWLFERGISGWTHKRLPEPIQTPVYYASLAGLRHTVEILLNKGVDVNAQGGFYSNALQAASQNGYLEIVQLLLEKGADINAPGDNGNALQAASHNGHLEIVQLLLEKGVDINAQGGFYNNALQAASQNGHLNIVQLLLEKGADINAQGGCYDNALQAASRNGYREVVQLLIEKGADINAQGGYYDNTLQAASYSGHLEIVQLLLEKGADINAQGGYYDNALQAASHKGYLKIVQLLLEKGADINTQGDNGNALQAASQNGYLEIVQLLLEKGADINAPGGCYNNALQAASYSGHLKIVQLLLEKGADINARGGYYDNALHAASYSGHLKILQLLLDKGADINTQGHNGNALQAASQNGHLEIVQLLLEKGSDINAQGGYYDNALHAASHNGYLEIVQLLLEKGADVNAQGDDGDALHAASQNGHLEIVQLLLEKGADINSQGDDGDALQAASQNGHLKIVQLLLEKGADGDALQAASKVRHLKIVQLLLEKGADINAQEDNSLQDASQNGYLEIVQLLIEKGVDINAQGDNSLQAASTKGYLEIVQLLLEKGADVNAQGGFHGNALQAASYSGHLKIVQLLLEKGADINAQGGCYDNALQAASYSGHLEIVQLLLEKGADINAQGDNGNVLQAASKGGHLEIVQLLLEKGVDINAQGDSSLQAASYRGHLDIVQLLLEKGADINAQGNHSLQAASRNGHLEIVQLLLEKGADINAQGRFYGNALYTASYIGHLKIVQLLLEKGADINAQGDNGNVLQAASKGGHLEIVQLLLEKGVDINAQGGYYNNALQAASQNGYLEIVQLLLKKGADINALGDSSSALQAASENGHLDIVQLLIEKGADINAQGGYYNNAIQGASHSGHLEIVQLLLEKGADINAQEGYYSNSLQAALEGGHLEVVQLLLEKGADINARGDNGNALQAASKAGHLEIVQLLLEKGVDSEEKIINPKRTEEKMSQ</sequence>
<feature type="repeat" description="ANK" evidence="3">
    <location>
        <begin position="888"/>
        <end position="920"/>
    </location>
</feature>
<feature type="repeat" description="ANK" evidence="3">
    <location>
        <begin position="1558"/>
        <end position="1587"/>
    </location>
</feature>
<feature type="repeat" description="ANK" evidence="3">
    <location>
        <begin position="1492"/>
        <end position="1524"/>
    </location>
</feature>
<dbReference type="SUPFAM" id="SSF52540">
    <property type="entry name" value="P-loop containing nucleoside triphosphate hydrolases"/>
    <property type="match status" value="1"/>
</dbReference>
<dbReference type="VEuPathDB" id="FungiDB:PMAA_071020"/>
<feature type="repeat" description="ANK" evidence="3">
    <location>
        <begin position="1052"/>
        <end position="1084"/>
    </location>
</feature>
<feature type="repeat" description="ANK" evidence="3">
    <location>
        <begin position="1397"/>
        <end position="1429"/>
    </location>
</feature>
<keyword evidence="7" id="KW-1185">Reference proteome</keyword>
<dbReference type="Pfam" id="PF12796">
    <property type="entry name" value="Ank_2"/>
    <property type="match status" value="7"/>
</dbReference>
<feature type="repeat" description="ANK" evidence="3">
    <location>
        <begin position="1364"/>
        <end position="1396"/>
    </location>
</feature>
<feature type="repeat" description="ANK" evidence="3">
    <location>
        <begin position="1150"/>
        <end position="1182"/>
    </location>
</feature>
<evidence type="ECO:0000256" key="3">
    <source>
        <dbReference type="PROSITE-ProRule" id="PRU00023"/>
    </source>
</evidence>
<gene>
    <name evidence="6" type="ORF">PMAA_071020</name>
</gene>
<dbReference type="EMBL" id="DS995900">
    <property type="protein sequence ID" value="EEA26018.1"/>
    <property type="molecule type" value="Genomic_DNA"/>
</dbReference>
<dbReference type="PhylomeDB" id="B6Q964"/>
<dbReference type="PANTHER" id="PTHR24123">
    <property type="entry name" value="ANKYRIN REPEAT-CONTAINING"/>
    <property type="match status" value="1"/>
</dbReference>
<feature type="repeat" description="ANK" evidence="3">
    <location>
        <begin position="1182"/>
        <end position="1214"/>
    </location>
</feature>
<feature type="repeat" description="ANK" evidence="3">
    <location>
        <begin position="1522"/>
        <end position="1554"/>
    </location>
</feature>
<dbReference type="InterPro" id="IPR056884">
    <property type="entry name" value="NPHP3-like_N"/>
</dbReference>
<feature type="repeat" description="ANK" evidence="3">
    <location>
        <begin position="1215"/>
        <end position="1247"/>
    </location>
</feature>
<dbReference type="SUPFAM" id="SSF53167">
    <property type="entry name" value="Purine and uridine phosphorylases"/>
    <property type="match status" value="1"/>
</dbReference>
<dbReference type="InterPro" id="IPR036770">
    <property type="entry name" value="Ankyrin_rpt-contain_sf"/>
</dbReference>
<feature type="repeat" description="ANK" evidence="3">
    <location>
        <begin position="1117"/>
        <end position="1149"/>
    </location>
</feature>
<dbReference type="Gene3D" id="3.40.50.300">
    <property type="entry name" value="P-loop containing nucleotide triphosphate hydrolases"/>
    <property type="match status" value="1"/>
</dbReference>
<dbReference type="GO" id="GO:0009116">
    <property type="term" value="P:nucleoside metabolic process"/>
    <property type="evidence" value="ECO:0007669"/>
    <property type="project" value="InterPro"/>
</dbReference>
<dbReference type="Gene3D" id="1.25.40.20">
    <property type="entry name" value="Ankyrin repeat-containing domain"/>
    <property type="match status" value="9"/>
</dbReference>
<evidence type="ECO:0000259" key="5">
    <source>
        <dbReference type="Pfam" id="PF24883"/>
    </source>
</evidence>
<dbReference type="Pfam" id="PF13637">
    <property type="entry name" value="Ank_4"/>
    <property type="match status" value="2"/>
</dbReference>
<feature type="compositionally biased region" description="Basic and acidic residues" evidence="4">
    <location>
        <begin position="212"/>
        <end position="224"/>
    </location>
</feature>
<feature type="repeat" description="ANK" evidence="3">
    <location>
        <begin position="855"/>
        <end position="887"/>
    </location>
</feature>
<feature type="repeat" description="ANK" evidence="3">
    <location>
        <begin position="1019"/>
        <end position="1051"/>
    </location>
</feature>
<feature type="repeat" description="ANK" evidence="3">
    <location>
        <begin position="953"/>
        <end position="985"/>
    </location>
</feature>
<dbReference type="PANTHER" id="PTHR24123:SF33">
    <property type="entry name" value="PROTEIN HOS4"/>
    <property type="match status" value="1"/>
</dbReference>
<dbReference type="Proteomes" id="UP000001294">
    <property type="component" value="Unassembled WGS sequence"/>
</dbReference>
<dbReference type="PRINTS" id="PR01415">
    <property type="entry name" value="ANKYRIN"/>
</dbReference>
<dbReference type="Gene3D" id="3.40.50.1580">
    <property type="entry name" value="Nucleoside phosphorylase domain"/>
    <property type="match status" value="1"/>
</dbReference>
<evidence type="ECO:0000256" key="1">
    <source>
        <dbReference type="ARBA" id="ARBA00022737"/>
    </source>
</evidence>
<organism evidence="6 7">
    <name type="scientific">Talaromyces marneffei (strain ATCC 18224 / CBS 334.59 / QM 7333)</name>
    <name type="common">Penicillium marneffei</name>
    <dbReference type="NCBI Taxonomy" id="441960"/>
    <lineage>
        <taxon>Eukaryota</taxon>
        <taxon>Fungi</taxon>
        <taxon>Dikarya</taxon>
        <taxon>Ascomycota</taxon>
        <taxon>Pezizomycotina</taxon>
        <taxon>Eurotiomycetes</taxon>
        <taxon>Eurotiomycetidae</taxon>
        <taxon>Eurotiales</taxon>
        <taxon>Trichocomaceae</taxon>
        <taxon>Talaromyces</taxon>
        <taxon>Talaromyces sect. Talaromyces</taxon>
    </lineage>
</organism>
<evidence type="ECO:0000313" key="7">
    <source>
        <dbReference type="Proteomes" id="UP000001294"/>
    </source>
</evidence>
<protein>
    <submittedName>
        <fullName evidence="6">Multiple ankyrin repeats single kh domain protein, putative</fullName>
    </submittedName>
</protein>
<dbReference type="SUPFAM" id="SSF48403">
    <property type="entry name" value="Ankyrin repeat"/>
    <property type="match status" value="3"/>
</dbReference>
<feature type="repeat" description="ANK" evidence="3">
    <location>
        <begin position="1685"/>
        <end position="1717"/>
    </location>
</feature>
<feature type="repeat" description="ANK" evidence="3">
    <location>
        <begin position="1462"/>
        <end position="1494"/>
    </location>
</feature>